<dbReference type="KEGG" id="msl:Msil_2840"/>
<accession>B8ETB6</accession>
<gene>
    <name evidence="1" type="ordered locus">Msil_2840</name>
</gene>
<protein>
    <submittedName>
        <fullName evidence="1">Uncharacterized protein</fullName>
    </submittedName>
</protein>
<name>B8ETB6_METSB</name>
<keyword evidence="2" id="KW-1185">Reference proteome</keyword>
<dbReference type="STRING" id="395965.Msil_2840"/>
<evidence type="ECO:0000313" key="1">
    <source>
        <dbReference type="EMBL" id="ACK51758.1"/>
    </source>
</evidence>
<evidence type="ECO:0000313" key="2">
    <source>
        <dbReference type="Proteomes" id="UP000002257"/>
    </source>
</evidence>
<dbReference type="AlphaFoldDB" id="B8ETB6"/>
<organism evidence="1 2">
    <name type="scientific">Methylocella silvestris (strain DSM 15510 / CIP 108128 / LMG 27833 / NCIMB 13906 / BL2)</name>
    <dbReference type="NCBI Taxonomy" id="395965"/>
    <lineage>
        <taxon>Bacteria</taxon>
        <taxon>Pseudomonadati</taxon>
        <taxon>Pseudomonadota</taxon>
        <taxon>Alphaproteobacteria</taxon>
        <taxon>Hyphomicrobiales</taxon>
        <taxon>Beijerinckiaceae</taxon>
        <taxon>Methylocella</taxon>
    </lineage>
</organism>
<sequence length="45" mass="4814">MQGDVFGLQQIRHESEIGVEYADSMKTGRIAFGYDGIEAVGAGPL</sequence>
<dbReference type="Proteomes" id="UP000002257">
    <property type="component" value="Chromosome"/>
</dbReference>
<dbReference type="EMBL" id="CP001280">
    <property type="protein sequence ID" value="ACK51758.1"/>
    <property type="molecule type" value="Genomic_DNA"/>
</dbReference>
<proteinExistence type="predicted"/>
<reference evidence="1 2" key="1">
    <citation type="journal article" date="2010" name="J. Bacteriol.">
        <title>Complete genome sequence of the aerobic facultative methanotroph Methylocella silvestris BL2.</title>
        <authorList>
            <person name="Chen Y."/>
            <person name="Crombie A."/>
            <person name="Rahman M.T."/>
            <person name="Dedysh S.N."/>
            <person name="Liesack W."/>
            <person name="Stott M.B."/>
            <person name="Alam M."/>
            <person name="Theisen A.R."/>
            <person name="Murrell J.C."/>
            <person name="Dunfield P.F."/>
        </authorList>
    </citation>
    <scope>NUCLEOTIDE SEQUENCE [LARGE SCALE GENOMIC DNA]</scope>
    <source>
        <strain evidence="2">DSM 15510 / CIP 108128 / LMG 27833 / NCIMB 13906 / BL2</strain>
    </source>
</reference>
<dbReference type="HOGENOM" id="CLU_3201963_0_0_5"/>
<dbReference type="RefSeq" id="WP_012591827.1">
    <property type="nucleotide sequence ID" value="NC_011666.1"/>
</dbReference>